<gene>
    <name evidence="2" type="ORF">SYNPS1DRAFT_28681</name>
</gene>
<keyword evidence="3" id="KW-1185">Reference proteome</keyword>
<reference evidence="3" key="1">
    <citation type="journal article" date="2018" name="Nat. Microbiol.">
        <title>Leveraging single-cell genomics to expand the fungal tree of life.</title>
        <authorList>
            <person name="Ahrendt S.R."/>
            <person name="Quandt C.A."/>
            <person name="Ciobanu D."/>
            <person name="Clum A."/>
            <person name="Salamov A."/>
            <person name="Andreopoulos B."/>
            <person name="Cheng J.F."/>
            <person name="Woyke T."/>
            <person name="Pelin A."/>
            <person name="Henrissat B."/>
            <person name="Reynolds N.K."/>
            <person name="Benny G.L."/>
            <person name="Smith M.E."/>
            <person name="James T.Y."/>
            <person name="Grigoriev I.V."/>
        </authorList>
    </citation>
    <scope>NUCLEOTIDE SEQUENCE [LARGE SCALE GENOMIC DNA]</scope>
    <source>
        <strain evidence="3">Benny S71-1</strain>
    </source>
</reference>
<dbReference type="AlphaFoldDB" id="A0A4P9YZQ2"/>
<organism evidence="2 3">
    <name type="scientific">Syncephalis pseudoplumigaleata</name>
    <dbReference type="NCBI Taxonomy" id="1712513"/>
    <lineage>
        <taxon>Eukaryota</taxon>
        <taxon>Fungi</taxon>
        <taxon>Fungi incertae sedis</taxon>
        <taxon>Zoopagomycota</taxon>
        <taxon>Zoopagomycotina</taxon>
        <taxon>Zoopagomycetes</taxon>
        <taxon>Zoopagales</taxon>
        <taxon>Piptocephalidaceae</taxon>
        <taxon>Syncephalis</taxon>
    </lineage>
</organism>
<accession>A0A4P9YZQ2</accession>
<evidence type="ECO:0000313" key="2">
    <source>
        <dbReference type="EMBL" id="RKP25584.1"/>
    </source>
</evidence>
<keyword evidence="1" id="KW-0472">Membrane</keyword>
<dbReference type="Proteomes" id="UP000278143">
    <property type="component" value="Unassembled WGS sequence"/>
</dbReference>
<proteinExistence type="predicted"/>
<dbReference type="EMBL" id="KZ989692">
    <property type="protein sequence ID" value="RKP25584.1"/>
    <property type="molecule type" value="Genomic_DNA"/>
</dbReference>
<evidence type="ECO:0000256" key="1">
    <source>
        <dbReference type="SAM" id="Phobius"/>
    </source>
</evidence>
<protein>
    <submittedName>
        <fullName evidence="2">Uncharacterized protein</fullName>
    </submittedName>
</protein>
<feature type="transmembrane region" description="Helical" evidence="1">
    <location>
        <begin position="229"/>
        <end position="251"/>
    </location>
</feature>
<keyword evidence="1" id="KW-0812">Transmembrane</keyword>
<dbReference type="OrthoDB" id="5594682at2759"/>
<sequence length="471" mass="52501">MAERMSAVPNITMINELNSDSFTGKESNNVTVPLKWTDNVIDSKYPTQDWRMVEGMQRSTSLNNSWLYMNMLDLRTNYTFSPGAQAWHEHAMVEKTPITQINMSFMLRIRGNPTSPTVQPSAVQFDVFVIDNPGLIPTAKGAGKPFDLNEVAPKARFTARVGSSVNIGFLQSNRHNGSHKETLYDVGFSTTRAAKQDTIEFNIFPTNKPAPDGRGFVVKEEIARRPVSWIQAAGTLGGAISLVIFIFTFLFGQRRLRPWGFIQRHLVRKKMLSLLPQSMVRLKSAYQPELKEESITDVTFLHVPNPRQQGVTTPWMAKPTSEPTFNTTVLSHSALPSTIPEQQPTTIAHPHANEISSLRSIVEAQKAHMEAQRAQVDAQMEAQMKQFANVLNRLAALEGNPNATSTTMMLNSLIGSNNRLPSVSIGQHSKLAMLSSNLASIEARLANLEMYQYRLGTFYLSSDLFDDTALS</sequence>
<evidence type="ECO:0000313" key="3">
    <source>
        <dbReference type="Proteomes" id="UP000278143"/>
    </source>
</evidence>
<keyword evidence="1" id="KW-1133">Transmembrane helix</keyword>
<name>A0A4P9YZQ2_9FUNG</name>